<comment type="caution">
    <text evidence="1">The sequence shown here is derived from an EMBL/GenBank/DDBJ whole genome shotgun (WGS) entry which is preliminary data.</text>
</comment>
<organism evidence="1 2">
    <name type="scientific">Macrolepiota fuliginosa MF-IS2</name>
    <dbReference type="NCBI Taxonomy" id="1400762"/>
    <lineage>
        <taxon>Eukaryota</taxon>
        <taxon>Fungi</taxon>
        <taxon>Dikarya</taxon>
        <taxon>Basidiomycota</taxon>
        <taxon>Agaricomycotina</taxon>
        <taxon>Agaricomycetes</taxon>
        <taxon>Agaricomycetidae</taxon>
        <taxon>Agaricales</taxon>
        <taxon>Agaricineae</taxon>
        <taxon>Agaricaceae</taxon>
        <taxon>Macrolepiota</taxon>
    </lineage>
</organism>
<dbReference type="EMBL" id="MU151413">
    <property type="protein sequence ID" value="KAF9444023.1"/>
    <property type="molecule type" value="Genomic_DNA"/>
</dbReference>
<reference evidence="1" key="1">
    <citation type="submission" date="2020-11" db="EMBL/GenBank/DDBJ databases">
        <authorList>
            <consortium name="DOE Joint Genome Institute"/>
            <person name="Ahrendt S."/>
            <person name="Riley R."/>
            <person name="Andreopoulos W."/>
            <person name="Labutti K."/>
            <person name="Pangilinan J."/>
            <person name="Ruiz-Duenas F.J."/>
            <person name="Barrasa J.M."/>
            <person name="Sanchez-Garcia M."/>
            <person name="Camarero S."/>
            <person name="Miyauchi S."/>
            <person name="Serrano A."/>
            <person name="Linde D."/>
            <person name="Babiker R."/>
            <person name="Drula E."/>
            <person name="Ayuso-Fernandez I."/>
            <person name="Pacheco R."/>
            <person name="Padilla G."/>
            <person name="Ferreira P."/>
            <person name="Barriuso J."/>
            <person name="Kellner H."/>
            <person name="Castanera R."/>
            <person name="Alfaro M."/>
            <person name="Ramirez L."/>
            <person name="Pisabarro A.G."/>
            <person name="Kuo A."/>
            <person name="Tritt A."/>
            <person name="Lipzen A."/>
            <person name="He G."/>
            <person name="Yan M."/>
            <person name="Ng V."/>
            <person name="Cullen D."/>
            <person name="Martin F."/>
            <person name="Rosso M.-N."/>
            <person name="Henrissat B."/>
            <person name="Hibbett D."/>
            <person name="Martinez A.T."/>
            <person name="Grigoriev I.V."/>
        </authorList>
    </citation>
    <scope>NUCLEOTIDE SEQUENCE</scope>
    <source>
        <strain evidence="1">MF-IS2</strain>
    </source>
</reference>
<dbReference type="AlphaFoldDB" id="A0A9P6C047"/>
<sequence>MRIICCPTRNIVRRNANIVSVSRIVSGRHLILEGIQIEQCPPPNPDSIMDP</sequence>
<accession>A0A9P6C047</accession>
<name>A0A9P6C047_9AGAR</name>
<evidence type="ECO:0000313" key="1">
    <source>
        <dbReference type="EMBL" id="KAF9444023.1"/>
    </source>
</evidence>
<proteinExistence type="predicted"/>
<protein>
    <submittedName>
        <fullName evidence="1">Uncharacterized protein</fullName>
    </submittedName>
</protein>
<keyword evidence="2" id="KW-1185">Reference proteome</keyword>
<gene>
    <name evidence="1" type="ORF">P691DRAFT_808012</name>
</gene>
<dbReference type="Proteomes" id="UP000807342">
    <property type="component" value="Unassembled WGS sequence"/>
</dbReference>
<evidence type="ECO:0000313" key="2">
    <source>
        <dbReference type="Proteomes" id="UP000807342"/>
    </source>
</evidence>